<gene>
    <name evidence="2" type="ORF">GXW76_08490</name>
</gene>
<dbReference type="AlphaFoldDB" id="A0A9X9WVM9"/>
<dbReference type="Proteomes" id="UP001138751">
    <property type="component" value="Unassembled WGS sequence"/>
</dbReference>
<protein>
    <submittedName>
        <fullName evidence="2">Uncharacterized protein</fullName>
    </submittedName>
</protein>
<keyword evidence="3" id="KW-1185">Reference proteome</keyword>
<dbReference type="EMBL" id="JAAEDM010000016">
    <property type="protein sequence ID" value="MBR0671208.1"/>
    <property type="molecule type" value="Genomic_DNA"/>
</dbReference>
<dbReference type="RefSeq" id="WP_211861584.1">
    <property type="nucleotide sequence ID" value="NZ_JAAEDM010000016.1"/>
</dbReference>
<feature type="compositionally biased region" description="Basic and acidic residues" evidence="1">
    <location>
        <begin position="43"/>
        <end position="52"/>
    </location>
</feature>
<proteinExistence type="predicted"/>
<evidence type="ECO:0000256" key="1">
    <source>
        <dbReference type="SAM" id="MobiDB-lite"/>
    </source>
</evidence>
<feature type="region of interest" description="Disordered" evidence="1">
    <location>
        <begin position="1"/>
        <end position="52"/>
    </location>
</feature>
<feature type="compositionally biased region" description="Basic and acidic residues" evidence="1">
    <location>
        <begin position="19"/>
        <end position="28"/>
    </location>
</feature>
<reference evidence="2" key="1">
    <citation type="submission" date="2020-01" db="EMBL/GenBank/DDBJ databases">
        <authorList>
            <person name="Rat A."/>
        </authorList>
    </citation>
    <scope>NUCLEOTIDE SEQUENCE</scope>
    <source>
        <strain evidence="2">LMG 31231</strain>
    </source>
</reference>
<reference evidence="2" key="2">
    <citation type="journal article" date="2021" name="Syst. Appl. Microbiol.">
        <title>Roseomonas hellenica sp. nov., isolated from roots of wild-growing Alkanna tinctoria.</title>
        <authorList>
            <person name="Rat A."/>
            <person name="Naranjo H.D."/>
            <person name="Lebbe L."/>
            <person name="Cnockaert M."/>
            <person name="Krigas N."/>
            <person name="Grigoriadou K."/>
            <person name="Maloupa E."/>
            <person name="Willems A."/>
        </authorList>
    </citation>
    <scope>NUCLEOTIDE SEQUENCE</scope>
    <source>
        <strain evidence="2">LMG 31231</strain>
    </source>
</reference>
<sequence>MGPSLAGGDVLLRDGAAPHADDAAERDAAAMPAQSGMAGMIAEDPRRGRTRR</sequence>
<evidence type="ECO:0000313" key="3">
    <source>
        <dbReference type="Proteomes" id="UP001138751"/>
    </source>
</evidence>
<organism evidence="2 3">
    <name type="scientific">Neoroseomonas soli</name>
    <dbReference type="NCBI Taxonomy" id="1081025"/>
    <lineage>
        <taxon>Bacteria</taxon>
        <taxon>Pseudomonadati</taxon>
        <taxon>Pseudomonadota</taxon>
        <taxon>Alphaproteobacteria</taxon>
        <taxon>Acetobacterales</taxon>
        <taxon>Acetobacteraceae</taxon>
        <taxon>Neoroseomonas</taxon>
    </lineage>
</organism>
<accession>A0A9X9WVM9</accession>
<evidence type="ECO:0000313" key="2">
    <source>
        <dbReference type="EMBL" id="MBR0671208.1"/>
    </source>
</evidence>
<name>A0A9X9WVM9_9PROT</name>
<comment type="caution">
    <text evidence="2">The sequence shown here is derived from an EMBL/GenBank/DDBJ whole genome shotgun (WGS) entry which is preliminary data.</text>
</comment>